<dbReference type="PANTHER" id="PTHR31616:SF0">
    <property type="entry name" value="GLUCAN 1,4-ALPHA-GLUCOSIDASE"/>
    <property type="match status" value="1"/>
</dbReference>
<dbReference type="GO" id="GO:0004553">
    <property type="term" value="F:hydrolase activity, hydrolyzing O-glycosyl compounds"/>
    <property type="evidence" value="ECO:0007669"/>
    <property type="project" value="TreeGrafter"/>
</dbReference>
<dbReference type="InterPro" id="IPR045582">
    <property type="entry name" value="Trehalase-like_N"/>
</dbReference>
<dbReference type="InterPro" id="IPR008928">
    <property type="entry name" value="6-hairpin_glycosidase_sf"/>
</dbReference>
<dbReference type="RefSeq" id="WP_062179692.1">
    <property type="nucleotide sequence ID" value="NZ_BBXL01000008.1"/>
</dbReference>
<dbReference type="EMBL" id="FQUC01000009">
    <property type="protein sequence ID" value="SHF69005.1"/>
    <property type="molecule type" value="Genomic_DNA"/>
</dbReference>
<reference evidence="4" key="1">
    <citation type="submission" date="2016-11" db="EMBL/GenBank/DDBJ databases">
        <authorList>
            <person name="Varghese N."/>
            <person name="Submissions S."/>
        </authorList>
    </citation>
    <scope>NUCLEOTIDE SEQUENCE [LARGE SCALE GENOMIC DNA]</scope>
    <source>
        <strain evidence="4">DSM 27370</strain>
    </source>
</reference>
<feature type="domain" description="GH15-like" evidence="1">
    <location>
        <begin position="224"/>
        <end position="582"/>
    </location>
</feature>
<dbReference type="InterPro" id="IPR012341">
    <property type="entry name" value="6hp_glycosidase-like_sf"/>
</dbReference>
<proteinExistence type="predicted"/>
<protein>
    <submittedName>
        <fullName evidence="3">Glucoamylase (Glucan-1,4-alpha-glucosidase), GH15 family</fullName>
    </submittedName>
</protein>
<evidence type="ECO:0000259" key="1">
    <source>
        <dbReference type="Pfam" id="PF00723"/>
    </source>
</evidence>
<dbReference type="InterPro" id="IPR011613">
    <property type="entry name" value="GH15-like"/>
</dbReference>
<gene>
    <name evidence="3" type="ORF">SAMN05444362_10917</name>
</gene>
<keyword evidence="4" id="KW-1185">Reference proteome</keyword>
<dbReference type="Pfam" id="PF19291">
    <property type="entry name" value="TREH_N"/>
    <property type="match status" value="1"/>
</dbReference>
<organism evidence="3 4">
    <name type="scientific">Dysgonomonas macrotermitis</name>
    <dbReference type="NCBI Taxonomy" id="1346286"/>
    <lineage>
        <taxon>Bacteria</taxon>
        <taxon>Pseudomonadati</taxon>
        <taxon>Bacteroidota</taxon>
        <taxon>Bacteroidia</taxon>
        <taxon>Bacteroidales</taxon>
        <taxon>Dysgonomonadaceae</taxon>
        <taxon>Dysgonomonas</taxon>
    </lineage>
</organism>
<dbReference type="Proteomes" id="UP000184480">
    <property type="component" value="Unassembled WGS sequence"/>
</dbReference>
<sequence length="597" mass="69646">MKDLNYGVIGNCRSAALVSKYGSIDWLCLPDFDSPSIFAKLLDEKKGGSFSIEVSDSYTIVQEYKPGTNILKTTFASPEGVFDLLDFMPRYRTSDTTYYTSPELYRFIKYVSGKPRFKVIYDPVLNYAQEEAVLVKRNNYIRTSSKVNDKDNIYLYSSLDFDAILNQEEIELKKDEFLFLSYNQKLVTVDINRVRLEYQRTKVYWLNWSYRSKRFETYGEEIGRSLLVLKLMSFQSSGAVLAALTTSVPETLGEVRNWDYRFCWIRDASMSIETLLKMGHPNAAGRFLGFIKSILKVKYDQFQIMYGIRGERTLTEEVLTHLDGYGNSRPVRVGNAAFSQKQNDSLGYLMDVIYSYYQYFPGNLDEVEEMWEIVRNIVKTVFAEWRNKDQSIWEFRNIEGHFVFSKVMCWVALDRAIKIARLLNKEDYAILLEEEANTIYEDVCTNGWDEELQSFTQSYDNKDMDASLLLMEQYGFISANDERYISTVKRIQKELSHNGLMYRYKNHDDFGQPSSSFTICTFWMVRALYVIGEQEEALHLFNQLLTYSNHLGLFSEDLDFESKRQLGNFPQAYSHLALINTAALFSWEKTNSKFIRP</sequence>
<feature type="domain" description="Trehalase-like N-terminal" evidence="2">
    <location>
        <begin position="8"/>
        <end position="144"/>
    </location>
</feature>
<dbReference type="OrthoDB" id="3902805at2"/>
<dbReference type="PANTHER" id="PTHR31616">
    <property type="entry name" value="TREHALASE"/>
    <property type="match status" value="1"/>
</dbReference>
<evidence type="ECO:0000313" key="3">
    <source>
        <dbReference type="EMBL" id="SHF69005.1"/>
    </source>
</evidence>
<evidence type="ECO:0000259" key="2">
    <source>
        <dbReference type="Pfam" id="PF19291"/>
    </source>
</evidence>
<dbReference type="SUPFAM" id="SSF48208">
    <property type="entry name" value="Six-hairpin glycosidases"/>
    <property type="match status" value="1"/>
</dbReference>
<dbReference type="STRING" id="1346286.SAMN05444362_10917"/>
<evidence type="ECO:0000313" key="4">
    <source>
        <dbReference type="Proteomes" id="UP000184480"/>
    </source>
</evidence>
<dbReference type="GO" id="GO:0005975">
    <property type="term" value="P:carbohydrate metabolic process"/>
    <property type="evidence" value="ECO:0007669"/>
    <property type="project" value="InterPro"/>
</dbReference>
<dbReference type="Pfam" id="PF00723">
    <property type="entry name" value="Glyco_hydro_15"/>
    <property type="match status" value="1"/>
</dbReference>
<dbReference type="Gene3D" id="1.50.10.10">
    <property type="match status" value="1"/>
</dbReference>
<name>A0A1M5DQ12_9BACT</name>
<accession>A0A1M5DQ12</accession>
<dbReference type="AlphaFoldDB" id="A0A1M5DQ12"/>